<evidence type="ECO:0000256" key="1">
    <source>
        <dbReference type="SAM" id="MobiDB-lite"/>
    </source>
</evidence>
<feature type="region of interest" description="Disordered" evidence="1">
    <location>
        <begin position="192"/>
        <end position="212"/>
    </location>
</feature>
<gene>
    <name evidence="2" type="ORF">B0T25DRAFT_169264</name>
</gene>
<reference evidence="2" key="1">
    <citation type="journal article" date="2023" name="Mol. Phylogenet. Evol.">
        <title>Genome-scale phylogeny and comparative genomics of the fungal order Sordariales.</title>
        <authorList>
            <person name="Hensen N."/>
            <person name="Bonometti L."/>
            <person name="Westerberg I."/>
            <person name="Brannstrom I.O."/>
            <person name="Guillou S."/>
            <person name="Cros-Aarteil S."/>
            <person name="Calhoun S."/>
            <person name="Haridas S."/>
            <person name="Kuo A."/>
            <person name="Mondo S."/>
            <person name="Pangilinan J."/>
            <person name="Riley R."/>
            <person name="LaButti K."/>
            <person name="Andreopoulos B."/>
            <person name="Lipzen A."/>
            <person name="Chen C."/>
            <person name="Yan M."/>
            <person name="Daum C."/>
            <person name="Ng V."/>
            <person name="Clum A."/>
            <person name="Steindorff A."/>
            <person name="Ohm R.A."/>
            <person name="Martin F."/>
            <person name="Silar P."/>
            <person name="Natvig D.O."/>
            <person name="Lalanne C."/>
            <person name="Gautier V."/>
            <person name="Ament-Velasquez S.L."/>
            <person name="Kruys A."/>
            <person name="Hutchinson M.I."/>
            <person name="Powell A.J."/>
            <person name="Barry K."/>
            <person name="Miller A.N."/>
            <person name="Grigoriev I.V."/>
            <person name="Debuchy R."/>
            <person name="Gladieux P."/>
            <person name="Hiltunen Thoren M."/>
            <person name="Johannesson H."/>
        </authorList>
    </citation>
    <scope>NUCLEOTIDE SEQUENCE</scope>
    <source>
        <strain evidence="2">CBS 955.72</strain>
    </source>
</reference>
<reference evidence="2" key="2">
    <citation type="submission" date="2023-06" db="EMBL/GenBank/DDBJ databases">
        <authorList>
            <consortium name="Lawrence Berkeley National Laboratory"/>
            <person name="Haridas S."/>
            <person name="Hensen N."/>
            <person name="Bonometti L."/>
            <person name="Westerberg I."/>
            <person name="Brannstrom I.O."/>
            <person name="Guillou S."/>
            <person name="Cros-Aarteil S."/>
            <person name="Calhoun S."/>
            <person name="Kuo A."/>
            <person name="Mondo S."/>
            <person name="Pangilinan J."/>
            <person name="Riley R."/>
            <person name="Labutti K."/>
            <person name="Andreopoulos B."/>
            <person name="Lipzen A."/>
            <person name="Chen C."/>
            <person name="Yanf M."/>
            <person name="Daum C."/>
            <person name="Ng V."/>
            <person name="Clum A."/>
            <person name="Steindorff A."/>
            <person name="Ohm R."/>
            <person name="Martin F."/>
            <person name="Silar P."/>
            <person name="Natvig D."/>
            <person name="Lalanne C."/>
            <person name="Gautier V."/>
            <person name="Ament-Velasquez S.L."/>
            <person name="Kruys A."/>
            <person name="Hutchinson M.I."/>
            <person name="Powell A.J."/>
            <person name="Barry K."/>
            <person name="Miller A.N."/>
            <person name="Grigoriev I.V."/>
            <person name="Debuchy R."/>
            <person name="Gladieux P."/>
            <person name="Thoren M.H."/>
            <person name="Johannesson H."/>
        </authorList>
    </citation>
    <scope>NUCLEOTIDE SEQUENCE</scope>
    <source>
        <strain evidence="2">CBS 955.72</strain>
    </source>
</reference>
<organism evidence="2 3">
    <name type="scientific">Lasiosphaeria hispida</name>
    <dbReference type="NCBI Taxonomy" id="260671"/>
    <lineage>
        <taxon>Eukaryota</taxon>
        <taxon>Fungi</taxon>
        <taxon>Dikarya</taxon>
        <taxon>Ascomycota</taxon>
        <taxon>Pezizomycotina</taxon>
        <taxon>Sordariomycetes</taxon>
        <taxon>Sordariomycetidae</taxon>
        <taxon>Sordariales</taxon>
        <taxon>Lasiosphaeriaceae</taxon>
        <taxon>Lasiosphaeria</taxon>
    </lineage>
</organism>
<dbReference type="Proteomes" id="UP001275084">
    <property type="component" value="Unassembled WGS sequence"/>
</dbReference>
<feature type="compositionally biased region" description="Basic residues" evidence="1">
    <location>
        <begin position="198"/>
        <end position="210"/>
    </location>
</feature>
<evidence type="ECO:0000313" key="2">
    <source>
        <dbReference type="EMBL" id="KAK3357762.1"/>
    </source>
</evidence>
<name>A0AAJ0MGJ1_9PEZI</name>
<protein>
    <submittedName>
        <fullName evidence="2">Uncharacterized protein</fullName>
    </submittedName>
</protein>
<proteinExistence type="predicted"/>
<evidence type="ECO:0000313" key="3">
    <source>
        <dbReference type="Proteomes" id="UP001275084"/>
    </source>
</evidence>
<accession>A0AAJ0MGJ1</accession>
<comment type="caution">
    <text evidence="2">The sequence shown here is derived from an EMBL/GenBank/DDBJ whole genome shotgun (WGS) entry which is preliminary data.</text>
</comment>
<dbReference type="EMBL" id="JAUIQD010000003">
    <property type="protein sequence ID" value="KAK3357762.1"/>
    <property type="molecule type" value="Genomic_DNA"/>
</dbReference>
<keyword evidence="3" id="KW-1185">Reference proteome</keyword>
<dbReference type="AlphaFoldDB" id="A0AAJ0MGJ1"/>
<sequence length="241" mass="26731">MSEQASPIVLQFPFTKILDVGYGYQRPHRSQSASRIRLLQMTLFTLANRVVFLQLRPHPRTQGPSPESLFNVKPAKERNPLIIRCLFAGTWVLPTHSPCPSLFRTLTTRHEGAFVSLLPAASAETGEIELLPRKALPSRRYGLGPLSLLGMTSHPPSVLSSSSLPLLTDRSVSAFIERNVTADLSIARRVASGTPRPANRRRRLQNKQRKQPSVSIFMLAETPVSALLGHPIRRDCTISSL</sequence>